<sequence>MSDFLRKHPFPWFFSAAVSRALDGAGIPHILWGDHIDNLYGAPICPALCAFVVQEVQLKDAEAVADRLGLESMRCSLCLGETAMHFLRPHVPDSEHWFIKEEMSLAFVSSNECDFLDLLPLIDAHPNPLELSLRRAAVFLSDTGQSARRPFAQTYSPSDPSVHVVRFLTAPSLLKILTLLTVSQRATGGLGMPWMMLLDRIYMYMQDMEVDGKPLMETIEDPGLARMSQMMMRAELKGYTREQMARAAIKLSRYDLKVCHD</sequence>
<dbReference type="OrthoDB" id="4499271at2759"/>
<accession>A0A8E2AR62</accession>
<reference evidence="1 2" key="1">
    <citation type="submission" date="2016-07" db="EMBL/GenBank/DDBJ databases">
        <title>Draft genome of the white-rot fungus Obba rivulosa 3A-2.</title>
        <authorList>
            <consortium name="DOE Joint Genome Institute"/>
            <person name="Miettinen O."/>
            <person name="Riley R."/>
            <person name="Acob R."/>
            <person name="Barry K."/>
            <person name="Cullen D."/>
            <person name="De Vries R."/>
            <person name="Hainaut M."/>
            <person name="Hatakka A."/>
            <person name="Henrissat B."/>
            <person name="Hilden K."/>
            <person name="Kuo R."/>
            <person name="Labutti K."/>
            <person name="Lipzen A."/>
            <person name="Makela M.R."/>
            <person name="Sandor L."/>
            <person name="Spatafora J.W."/>
            <person name="Grigoriev I.V."/>
            <person name="Hibbett D.S."/>
        </authorList>
    </citation>
    <scope>NUCLEOTIDE SEQUENCE [LARGE SCALE GENOMIC DNA]</scope>
    <source>
        <strain evidence="1 2">3A-2</strain>
    </source>
</reference>
<name>A0A8E2AR62_9APHY</name>
<gene>
    <name evidence="1" type="ORF">OBBRIDRAFT_663222</name>
</gene>
<dbReference type="EMBL" id="KV722426">
    <property type="protein sequence ID" value="OCH89448.1"/>
    <property type="molecule type" value="Genomic_DNA"/>
</dbReference>
<proteinExistence type="predicted"/>
<dbReference type="Proteomes" id="UP000250043">
    <property type="component" value="Unassembled WGS sequence"/>
</dbReference>
<organism evidence="1 2">
    <name type="scientific">Obba rivulosa</name>
    <dbReference type="NCBI Taxonomy" id="1052685"/>
    <lineage>
        <taxon>Eukaryota</taxon>
        <taxon>Fungi</taxon>
        <taxon>Dikarya</taxon>
        <taxon>Basidiomycota</taxon>
        <taxon>Agaricomycotina</taxon>
        <taxon>Agaricomycetes</taxon>
        <taxon>Polyporales</taxon>
        <taxon>Gelatoporiaceae</taxon>
        <taxon>Obba</taxon>
    </lineage>
</organism>
<evidence type="ECO:0000313" key="1">
    <source>
        <dbReference type="EMBL" id="OCH89448.1"/>
    </source>
</evidence>
<protein>
    <submittedName>
        <fullName evidence="1">Uncharacterized protein</fullName>
    </submittedName>
</protein>
<keyword evidence="2" id="KW-1185">Reference proteome</keyword>
<evidence type="ECO:0000313" key="2">
    <source>
        <dbReference type="Proteomes" id="UP000250043"/>
    </source>
</evidence>
<dbReference type="AlphaFoldDB" id="A0A8E2AR62"/>